<name>A0A8S2EYZ8_9BILA</name>
<evidence type="ECO:0000256" key="1">
    <source>
        <dbReference type="SAM" id="MobiDB-lite"/>
    </source>
</evidence>
<reference evidence="2" key="1">
    <citation type="submission" date="2021-02" db="EMBL/GenBank/DDBJ databases">
        <authorList>
            <person name="Nowell W R."/>
        </authorList>
    </citation>
    <scope>NUCLEOTIDE SEQUENCE</scope>
</reference>
<accession>A0A8S2EYZ8</accession>
<evidence type="ECO:0000313" key="3">
    <source>
        <dbReference type="EMBL" id="CAF4096444.1"/>
    </source>
</evidence>
<dbReference type="EMBL" id="CAJOBA010040541">
    <property type="protein sequence ID" value="CAF4096444.1"/>
    <property type="molecule type" value="Genomic_DNA"/>
</dbReference>
<organism evidence="2 4">
    <name type="scientific">Didymodactylos carnosus</name>
    <dbReference type="NCBI Taxonomy" id="1234261"/>
    <lineage>
        <taxon>Eukaryota</taxon>
        <taxon>Metazoa</taxon>
        <taxon>Spiralia</taxon>
        <taxon>Gnathifera</taxon>
        <taxon>Rotifera</taxon>
        <taxon>Eurotatoria</taxon>
        <taxon>Bdelloidea</taxon>
        <taxon>Philodinida</taxon>
        <taxon>Philodinidae</taxon>
        <taxon>Didymodactylos</taxon>
    </lineage>
</organism>
<comment type="caution">
    <text evidence="2">The sequence shown here is derived from an EMBL/GenBank/DDBJ whole genome shotgun (WGS) entry which is preliminary data.</text>
</comment>
<dbReference type="Proteomes" id="UP000677228">
    <property type="component" value="Unassembled WGS sequence"/>
</dbReference>
<gene>
    <name evidence="2" type="ORF">OVA965_LOCUS28123</name>
    <name evidence="3" type="ORF">TMI583_LOCUS28872</name>
</gene>
<protein>
    <submittedName>
        <fullName evidence="2">Uncharacterized protein</fullName>
    </submittedName>
</protein>
<evidence type="ECO:0000313" key="4">
    <source>
        <dbReference type="Proteomes" id="UP000677228"/>
    </source>
</evidence>
<dbReference type="EMBL" id="CAJNOK010018972">
    <property type="protein sequence ID" value="CAF1291655.1"/>
    <property type="molecule type" value="Genomic_DNA"/>
</dbReference>
<dbReference type="Proteomes" id="UP000682733">
    <property type="component" value="Unassembled WGS sequence"/>
</dbReference>
<sequence>MAGRPTISLGKRLISIAKQLRPLVNVQPILRSFPSIQTYFLRKDSIPKELQSNIVYGIDCGNCPASYIGKTERQVARRFHEHGMPEPPSPPDTSITISSQQQPTTEFRRSIQKRKAPIKFFDKPPLLEEKVLEDLKQKSQPEVKSTIHQHEFDTGHKADWEHYKIIDKDRRRYPLLIKESLAIIRTSLLVHEQ</sequence>
<evidence type="ECO:0000313" key="2">
    <source>
        <dbReference type="EMBL" id="CAF1291655.1"/>
    </source>
</evidence>
<dbReference type="AlphaFoldDB" id="A0A8S2EYZ8"/>
<proteinExistence type="predicted"/>
<feature type="region of interest" description="Disordered" evidence="1">
    <location>
        <begin position="81"/>
        <end position="102"/>
    </location>
</feature>